<accession>A0A812IUK2</accession>
<dbReference type="EMBL" id="CAJNIZ010000292">
    <property type="protein sequence ID" value="CAE7158205.1"/>
    <property type="molecule type" value="Genomic_DNA"/>
</dbReference>
<protein>
    <recommendedName>
        <fullName evidence="4">Lipid-binding serum glycoprotein N-terminal domain-containing protein</fullName>
    </recommendedName>
</protein>
<name>A0A812IUK2_SYMPI</name>
<keyword evidence="3" id="KW-1185">Reference proteome</keyword>
<proteinExistence type="predicted"/>
<keyword evidence="1" id="KW-0732">Signal</keyword>
<gene>
    <name evidence="2" type="ORF">SPIL2461_LOCUS408</name>
</gene>
<evidence type="ECO:0000313" key="2">
    <source>
        <dbReference type="EMBL" id="CAE7158205.1"/>
    </source>
</evidence>
<evidence type="ECO:0000313" key="3">
    <source>
        <dbReference type="Proteomes" id="UP000649617"/>
    </source>
</evidence>
<dbReference type="AlphaFoldDB" id="A0A812IUK2"/>
<reference evidence="2" key="1">
    <citation type="submission" date="2021-02" db="EMBL/GenBank/DDBJ databases">
        <authorList>
            <person name="Dougan E. K."/>
            <person name="Rhodes N."/>
            <person name="Thang M."/>
            <person name="Chan C."/>
        </authorList>
    </citation>
    <scope>NUCLEOTIDE SEQUENCE</scope>
</reference>
<dbReference type="OrthoDB" id="439621at2759"/>
<evidence type="ECO:0008006" key="4">
    <source>
        <dbReference type="Google" id="ProtNLM"/>
    </source>
</evidence>
<dbReference type="Proteomes" id="UP000649617">
    <property type="component" value="Unassembled WGS sequence"/>
</dbReference>
<comment type="caution">
    <text evidence="2">The sequence shown here is derived from an EMBL/GenBank/DDBJ whole genome shotgun (WGS) entry which is preliminary data.</text>
</comment>
<organism evidence="2 3">
    <name type="scientific">Symbiodinium pilosum</name>
    <name type="common">Dinoflagellate</name>
    <dbReference type="NCBI Taxonomy" id="2952"/>
    <lineage>
        <taxon>Eukaryota</taxon>
        <taxon>Sar</taxon>
        <taxon>Alveolata</taxon>
        <taxon>Dinophyceae</taxon>
        <taxon>Suessiales</taxon>
        <taxon>Symbiodiniaceae</taxon>
        <taxon>Symbiodinium</taxon>
    </lineage>
</organism>
<sequence length="165" mass="18630">MRSWMRFWTLVAMCVFAWGSTSLDTTALRLPGRQWASAWILMARMVFGINMTARNAHLEYLNSTWFLSFNFHADVVGTVLKWNVEKITADGCKIEILGIEIASVCGYVERHVKDKLQTLLDSVERIDAPKILQKLQDKINTAIGSIVRIPLKLIGHAELAEAVVI</sequence>
<feature type="chain" id="PRO_5032747270" description="Lipid-binding serum glycoprotein N-terminal domain-containing protein" evidence="1">
    <location>
        <begin position="20"/>
        <end position="165"/>
    </location>
</feature>
<feature type="signal peptide" evidence="1">
    <location>
        <begin position="1"/>
        <end position="19"/>
    </location>
</feature>
<evidence type="ECO:0000256" key="1">
    <source>
        <dbReference type="SAM" id="SignalP"/>
    </source>
</evidence>